<reference evidence="6" key="1">
    <citation type="submission" date="2016-05" db="EMBL/GenBank/DDBJ databases">
        <authorList>
            <person name="Liu B."/>
            <person name="Wang J."/>
            <person name="Zhu Y."/>
            <person name="Liu G."/>
            <person name="Chen Q."/>
            <person name="Chen Z."/>
            <person name="Lan J."/>
            <person name="Che J."/>
            <person name="Ge C."/>
            <person name="Shi H."/>
            <person name="Pan Z."/>
            <person name="Liu X."/>
        </authorList>
    </citation>
    <scope>NUCLEOTIDE SEQUENCE [LARGE SCALE GENOMIC DNA]</scope>
    <source>
        <strain evidence="6">FJAT-27215</strain>
    </source>
</reference>
<protein>
    <recommendedName>
        <fullName evidence="3">Putative 2-succinyl-6-hydroxy-2,4-cyclohexadiene-1-carboxylate synthase</fullName>
        <shortName evidence="3">SHCHC synthase</shortName>
        <ecNumber evidence="3">4.2.99.20</ecNumber>
    </recommendedName>
</protein>
<dbReference type="EC" id="4.2.99.20" evidence="3"/>
<dbReference type="GO" id="GO:0009234">
    <property type="term" value="P:menaquinone biosynthetic process"/>
    <property type="evidence" value="ECO:0007669"/>
    <property type="project" value="UniProtKB-UniRule"/>
</dbReference>
<dbReference type="UniPathway" id="UPA00079"/>
<dbReference type="UniPathway" id="UPA01057">
    <property type="reaction ID" value="UER00900"/>
</dbReference>
<dbReference type="RefSeq" id="WP_342669928.1">
    <property type="nucleotide sequence ID" value="NZ_MAYT01000001.1"/>
</dbReference>
<comment type="pathway">
    <text evidence="3">Quinol/quinone metabolism; menaquinone biosynthesis.</text>
</comment>
<keyword evidence="6" id="KW-1185">Reference proteome</keyword>
<evidence type="ECO:0000259" key="4">
    <source>
        <dbReference type="Pfam" id="PF00561"/>
    </source>
</evidence>
<dbReference type="PRINTS" id="PR00111">
    <property type="entry name" value="ABHYDROLASE"/>
</dbReference>
<sequence>MEIEVHGCRYYVEVSGKGEPLLLLHGFTGNVDTWTETIAYLRDHYLCVTVDIIGHGKSSCPADEERYKMELVARDMIELMNKLGYAKLHLLGYSMGGRLALTMAALFPDAVESLLLESTSPGLKTEEERLQRKKGDAALAERIEREGMEAFIDYWQEIPLFATQRTLPSIQREAIRQQRLQNSVKGLSCSLKGMGTGSQPSWWEALPRLSMPVLLITGTEDKKFTKIAAEMARLLPSAVWKEINGAGHAIHVEDSAKFGTIIKEFLSHT</sequence>
<dbReference type="HAMAP" id="MF_01660">
    <property type="entry name" value="MenH"/>
    <property type="match status" value="1"/>
</dbReference>
<dbReference type="Proteomes" id="UP000092578">
    <property type="component" value="Unassembled WGS sequence"/>
</dbReference>
<evidence type="ECO:0000256" key="2">
    <source>
        <dbReference type="ARBA" id="ARBA00023239"/>
    </source>
</evidence>
<organism evidence="5 6">
    <name type="scientific">Pseudobacillus wudalianchiensis</name>
    <dbReference type="NCBI Taxonomy" id="1743143"/>
    <lineage>
        <taxon>Bacteria</taxon>
        <taxon>Bacillati</taxon>
        <taxon>Bacillota</taxon>
        <taxon>Bacilli</taxon>
        <taxon>Bacillales</taxon>
        <taxon>Bacillaceae</taxon>
        <taxon>Pseudobacillus</taxon>
    </lineage>
</organism>
<proteinExistence type="inferred from homology"/>
<dbReference type="AlphaFoldDB" id="A0A1B9B7W6"/>
<keyword evidence="2 3" id="KW-0456">Lyase</keyword>
<comment type="caution">
    <text evidence="5">The sequence shown here is derived from an EMBL/GenBank/DDBJ whole genome shotgun (WGS) entry which is preliminary data.</text>
</comment>
<keyword evidence="1 3" id="KW-0474">Menaquinone biosynthesis</keyword>
<dbReference type="SUPFAM" id="SSF53474">
    <property type="entry name" value="alpha/beta-Hydrolases"/>
    <property type="match status" value="1"/>
</dbReference>
<dbReference type="InterPro" id="IPR029058">
    <property type="entry name" value="AB_hydrolase_fold"/>
</dbReference>
<gene>
    <name evidence="3" type="primary">menH</name>
    <name evidence="5" type="ORF">A8F95_00125</name>
</gene>
<evidence type="ECO:0000256" key="3">
    <source>
        <dbReference type="HAMAP-Rule" id="MF_01660"/>
    </source>
</evidence>
<comment type="function">
    <text evidence="3">Catalyzes a proton abstraction reaction that results in 2,5-elimination of pyruvate from 2-succinyl-5-enolpyruvyl-6-hydroxy-3-cyclohexene-1-carboxylate (SEPHCHC) and the formation of 2-succinyl-6-hydroxy-2,4-cyclohexadiene-1-carboxylate (SHCHC).</text>
</comment>
<dbReference type="Pfam" id="PF00561">
    <property type="entry name" value="Abhydrolase_1"/>
    <property type="match status" value="1"/>
</dbReference>
<evidence type="ECO:0000313" key="5">
    <source>
        <dbReference type="EMBL" id="OCA92178.1"/>
    </source>
</evidence>
<dbReference type="InterPro" id="IPR022485">
    <property type="entry name" value="SHCHC_synthase_MenH"/>
</dbReference>
<dbReference type="GO" id="GO:0070205">
    <property type="term" value="F:2-succinyl-6-hydroxy-2,4-cyclohexadiene-1-carboxylate synthase activity"/>
    <property type="evidence" value="ECO:0007669"/>
    <property type="project" value="UniProtKB-UniRule"/>
</dbReference>
<name>A0A1B9B7W6_9BACI</name>
<comment type="catalytic activity">
    <reaction evidence="3">
        <text>5-enolpyruvoyl-6-hydroxy-2-succinyl-cyclohex-3-ene-1-carboxylate = (1R,6R)-6-hydroxy-2-succinyl-cyclohexa-2,4-diene-1-carboxylate + pyruvate</text>
        <dbReference type="Rhea" id="RHEA:25597"/>
        <dbReference type="ChEBI" id="CHEBI:15361"/>
        <dbReference type="ChEBI" id="CHEBI:58689"/>
        <dbReference type="ChEBI" id="CHEBI:58818"/>
        <dbReference type="EC" id="4.2.99.20"/>
    </reaction>
</comment>
<accession>A0A1B9B7W6</accession>
<comment type="subunit">
    <text evidence="3">Monomer.</text>
</comment>
<dbReference type="NCBIfam" id="TIGR03695">
    <property type="entry name" value="menH_SHCHC"/>
    <property type="match status" value="1"/>
</dbReference>
<comment type="similarity">
    <text evidence="3">Belongs to the AB hydrolase superfamily. MenH family.</text>
</comment>
<dbReference type="PANTHER" id="PTHR42916">
    <property type="entry name" value="2-SUCCINYL-5-ENOLPYRUVYL-6-HYDROXY-3-CYCLOHEXENE-1-CARBOXYLATE SYNTHASE"/>
    <property type="match status" value="1"/>
</dbReference>
<dbReference type="Gene3D" id="3.40.50.1820">
    <property type="entry name" value="alpha/beta hydrolase"/>
    <property type="match status" value="1"/>
</dbReference>
<comment type="pathway">
    <text evidence="3">Quinol/quinone metabolism; 1,4-dihydroxy-2-naphthoate biosynthesis; 1,4-dihydroxy-2-naphthoate from chorismate: step 3/7.</text>
</comment>
<dbReference type="EMBL" id="MAYT01000001">
    <property type="protein sequence ID" value="OCA92178.1"/>
    <property type="molecule type" value="Genomic_DNA"/>
</dbReference>
<evidence type="ECO:0000256" key="1">
    <source>
        <dbReference type="ARBA" id="ARBA00022428"/>
    </source>
</evidence>
<feature type="domain" description="AB hydrolase-1" evidence="4">
    <location>
        <begin position="20"/>
        <end position="254"/>
    </location>
</feature>
<dbReference type="PANTHER" id="PTHR42916:SF1">
    <property type="entry name" value="PROTEIN PHYLLO, CHLOROPLASTIC"/>
    <property type="match status" value="1"/>
</dbReference>
<dbReference type="InterPro" id="IPR000073">
    <property type="entry name" value="AB_hydrolase_1"/>
</dbReference>
<evidence type="ECO:0000313" key="6">
    <source>
        <dbReference type="Proteomes" id="UP000092578"/>
    </source>
</evidence>